<accession>A0ABM8VWF7</accession>
<organism evidence="1 2">
    <name type="scientific">Gigaspora margarita</name>
    <dbReference type="NCBI Taxonomy" id="4874"/>
    <lineage>
        <taxon>Eukaryota</taxon>
        <taxon>Fungi</taxon>
        <taxon>Fungi incertae sedis</taxon>
        <taxon>Mucoromycota</taxon>
        <taxon>Glomeromycotina</taxon>
        <taxon>Glomeromycetes</taxon>
        <taxon>Diversisporales</taxon>
        <taxon>Gigasporaceae</taxon>
        <taxon>Gigaspora</taxon>
    </lineage>
</organism>
<evidence type="ECO:0000313" key="2">
    <source>
        <dbReference type="Proteomes" id="UP000789901"/>
    </source>
</evidence>
<protein>
    <submittedName>
        <fullName evidence="1">39498_t:CDS:1</fullName>
    </submittedName>
</protein>
<reference evidence="1 2" key="1">
    <citation type="submission" date="2021-06" db="EMBL/GenBank/DDBJ databases">
        <authorList>
            <person name="Kallberg Y."/>
            <person name="Tangrot J."/>
            <person name="Rosling A."/>
        </authorList>
    </citation>
    <scope>NUCLEOTIDE SEQUENCE [LARGE SCALE GENOMIC DNA]</scope>
    <source>
        <strain evidence="1 2">120-4 pot B 10/14</strain>
    </source>
</reference>
<dbReference type="EMBL" id="CAJVQB010000068">
    <property type="protein sequence ID" value="CAG8463027.1"/>
    <property type="molecule type" value="Genomic_DNA"/>
</dbReference>
<proteinExistence type="predicted"/>
<evidence type="ECO:0000313" key="1">
    <source>
        <dbReference type="EMBL" id="CAG8463027.1"/>
    </source>
</evidence>
<name>A0ABM8VWF7_GIGMA</name>
<keyword evidence="2" id="KW-1185">Reference proteome</keyword>
<comment type="caution">
    <text evidence="1">The sequence shown here is derived from an EMBL/GenBank/DDBJ whole genome shotgun (WGS) entry which is preliminary data.</text>
</comment>
<dbReference type="Proteomes" id="UP000789901">
    <property type="component" value="Unassembled WGS sequence"/>
</dbReference>
<gene>
    <name evidence="1" type="ORF">GMARGA_LOCUS402</name>
</gene>
<sequence length="94" mass="11507">MLYLKVPFTNGDGESCLANMPKFCQKCDQEIAEGKEIKIKKCLEYELYYYRTRYRVYDTYKEPTKEAIYYVCRECYKQIERELAEKERKKNIRD</sequence>